<dbReference type="PANTHER" id="PTHR15835">
    <property type="entry name" value="NUCLEAR-INTERACTING PARTNER OF ALK"/>
    <property type="match status" value="1"/>
</dbReference>
<name>A0ABQ9M3S6_HEVBR</name>
<organism evidence="5 6">
    <name type="scientific">Hevea brasiliensis</name>
    <name type="common">Para rubber tree</name>
    <name type="synonym">Siphonia brasiliensis</name>
    <dbReference type="NCBI Taxonomy" id="3981"/>
    <lineage>
        <taxon>Eukaryota</taxon>
        <taxon>Viridiplantae</taxon>
        <taxon>Streptophyta</taxon>
        <taxon>Embryophyta</taxon>
        <taxon>Tracheophyta</taxon>
        <taxon>Spermatophyta</taxon>
        <taxon>Magnoliopsida</taxon>
        <taxon>eudicotyledons</taxon>
        <taxon>Gunneridae</taxon>
        <taxon>Pentapetalae</taxon>
        <taxon>rosids</taxon>
        <taxon>fabids</taxon>
        <taxon>Malpighiales</taxon>
        <taxon>Euphorbiaceae</taxon>
        <taxon>Crotonoideae</taxon>
        <taxon>Micrandreae</taxon>
        <taxon>Hevea</taxon>
    </lineage>
</organism>
<evidence type="ECO:0000259" key="4">
    <source>
        <dbReference type="Pfam" id="PF07967"/>
    </source>
</evidence>
<protein>
    <recommendedName>
        <fullName evidence="4">C3HC-type domain-containing protein</fullName>
    </recommendedName>
</protein>
<feature type="compositionally biased region" description="Low complexity" evidence="3">
    <location>
        <begin position="22"/>
        <end position="34"/>
    </location>
</feature>
<gene>
    <name evidence="5" type="ORF">P3X46_017161</name>
</gene>
<dbReference type="Pfam" id="PF07967">
    <property type="entry name" value="zf-C3HC"/>
    <property type="match status" value="1"/>
</dbReference>
<comment type="subcellular location">
    <subcellularLocation>
        <location evidence="1">Nucleus</location>
    </subcellularLocation>
</comment>
<feature type="region of interest" description="Disordered" evidence="3">
    <location>
        <begin position="16"/>
        <end position="64"/>
    </location>
</feature>
<comment type="caution">
    <text evidence="5">The sequence shown here is derived from an EMBL/GenBank/DDBJ whole genome shotgun (WGS) entry which is preliminary data.</text>
</comment>
<accession>A0ABQ9M3S6</accession>
<evidence type="ECO:0000256" key="3">
    <source>
        <dbReference type="SAM" id="MobiDB-lite"/>
    </source>
</evidence>
<dbReference type="Proteomes" id="UP001174677">
    <property type="component" value="Chromosome 9"/>
</dbReference>
<keyword evidence="2" id="KW-0539">Nucleus</keyword>
<dbReference type="InterPro" id="IPR012935">
    <property type="entry name" value="NuBaID_N"/>
</dbReference>
<sequence length="777" mass="84239">MADDPEKRFHSIMDKLFHAPKSLSNPSSSSGVESSRGKKRHNPESALALVEPRTRGDVVGSSQRSLAPAEAPLCRPWDRGDLMRRVATFRSMTWFAKPKVVSAVNCARRGWINLDMDIIGCEACAARLLFSTPLSWTQQQVEKAAMVFSLKLDSGHKLLCPWIDNACDERLAEFPPTPPPVLVDKFRECSSALLQLLALPVISSSAVEYMRSSQLEEFLREAPTLDYGNGSINISQVEYLGNECEADSANLYYQAQKLISLCGWEPRSLPYVVDCKERPKKLIKDADILNSSNIVTNGQNTSISFYSAATNENLEATEDFSLLSGLQADPHSIVLDCKLCGASVGLWTFSTVPRPVELFRLAGYTEVNSRKNYGQDSGNESQVDNRGAVANSASNGVLSSIDRPSTLNLTIAGGPPPTKQNFKATISLPVIGRNLRARLSYDSGFRDRTFNDLEVQSISDKNIFVKEKGITENSFGEQVSLPEPVGMLKSKTADQGQCSYASGDQSSCLNIESGEKGSALRKESDIYMSSKGTDISGEGIFSEIGVCDSNRECTTESTADIAQSFDQNYRLLENAQNAGSLDSAVGSFGSSQIIISSVSGPGATVAIGNGNSTSDSLALVASEICNQQEVPGADVLCGKDITSKVDSTKGKTHSYLKNMSSAQAKSQEGTKDRVQSMVNSDNTAYGKELREISDEGMEFDPIRQHRHFCPWIVSTNSGAAGWKQTLSALFRLKEHSSPSTKSPSPTSVIKVDDPITSVRKLFMSPSAKKMKPTPGSS</sequence>
<proteinExistence type="predicted"/>
<keyword evidence="6" id="KW-1185">Reference proteome</keyword>
<evidence type="ECO:0000256" key="1">
    <source>
        <dbReference type="ARBA" id="ARBA00004123"/>
    </source>
</evidence>
<dbReference type="PANTHER" id="PTHR15835:SF6">
    <property type="entry name" value="ZINC FINGER C3HC-TYPE PROTEIN 1"/>
    <property type="match status" value="1"/>
</dbReference>
<evidence type="ECO:0000313" key="6">
    <source>
        <dbReference type="Proteomes" id="UP001174677"/>
    </source>
</evidence>
<reference evidence="5" key="1">
    <citation type="journal article" date="2023" name="Plant Biotechnol. J.">
        <title>Chromosome-level wild Hevea brasiliensis genome provides new tools for genomic-assisted breeding and valuable loci to elevate rubber yield.</title>
        <authorList>
            <person name="Cheng H."/>
            <person name="Song X."/>
            <person name="Hu Y."/>
            <person name="Wu T."/>
            <person name="Yang Q."/>
            <person name="An Z."/>
            <person name="Feng S."/>
            <person name="Deng Z."/>
            <person name="Wu W."/>
            <person name="Zeng X."/>
            <person name="Tu M."/>
            <person name="Wang X."/>
            <person name="Huang H."/>
        </authorList>
    </citation>
    <scope>NUCLEOTIDE SEQUENCE</scope>
    <source>
        <strain evidence="5">MT/VB/25A 57/8</strain>
    </source>
</reference>
<evidence type="ECO:0000256" key="2">
    <source>
        <dbReference type="ARBA" id="ARBA00023242"/>
    </source>
</evidence>
<feature type="domain" description="C3HC-type" evidence="4">
    <location>
        <begin position="76"/>
        <end position="201"/>
    </location>
</feature>
<dbReference type="EMBL" id="JARPOI010000009">
    <property type="protein sequence ID" value="KAJ9174095.1"/>
    <property type="molecule type" value="Genomic_DNA"/>
</dbReference>
<evidence type="ECO:0000313" key="5">
    <source>
        <dbReference type="EMBL" id="KAJ9174095.1"/>
    </source>
</evidence>